<dbReference type="Proteomes" id="UP000095283">
    <property type="component" value="Unplaced"/>
</dbReference>
<protein>
    <submittedName>
        <fullName evidence="3">L27 domain-containing protein</fullName>
    </submittedName>
</protein>
<keyword evidence="2" id="KW-1185">Reference proteome</keyword>
<dbReference type="WBParaSite" id="Hba_17807">
    <property type="protein sequence ID" value="Hba_17807"/>
    <property type="gene ID" value="Hba_17807"/>
</dbReference>
<proteinExistence type="predicted"/>
<accession>A0A1I7XJ77</accession>
<evidence type="ECO:0000313" key="3">
    <source>
        <dbReference type="WBParaSite" id="Hba_17807"/>
    </source>
</evidence>
<feature type="region of interest" description="Disordered" evidence="1">
    <location>
        <begin position="46"/>
        <end position="71"/>
    </location>
</feature>
<evidence type="ECO:0000313" key="2">
    <source>
        <dbReference type="Proteomes" id="UP000095283"/>
    </source>
</evidence>
<reference evidence="3" key="1">
    <citation type="submission" date="2016-11" db="UniProtKB">
        <authorList>
            <consortium name="WormBaseParasite"/>
        </authorList>
    </citation>
    <scope>IDENTIFICATION</scope>
</reference>
<sequence length="71" mass="7580">MEHDPISDTDISTRVGTLQEVLEINESIFAPQPHLESAVLLDSFASTGINGNPKAPSPLNTPRAEELPSPS</sequence>
<evidence type="ECO:0000256" key="1">
    <source>
        <dbReference type="SAM" id="MobiDB-lite"/>
    </source>
</evidence>
<name>A0A1I7XJ77_HETBA</name>
<dbReference type="AlphaFoldDB" id="A0A1I7XJ77"/>
<organism evidence="2 3">
    <name type="scientific">Heterorhabditis bacteriophora</name>
    <name type="common">Entomopathogenic nematode worm</name>
    <dbReference type="NCBI Taxonomy" id="37862"/>
    <lineage>
        <taxon>Eukaryota</taxon>
        <taxon>Metazoa</taxon>
        <taxon>Ecdysozoa</taxon>
        <taxon>Nematoda</taxon>
        <taxon>Chromadorea</taxon>
        <taxon>Rhabditida</taxon>
        <taxon>Rhabditina</taxon>
        <taxon>Rhabditomorpha</taxon>
        <taxon>Strongyloidea</taxon>
        <taxon>Heterorhabditidae</taxon>
        <taxon>Heterorhabditis</taxon>
    </lineage>
</organism>